<evidence type="ECO:0000313" key="2">
    <source>
        <dbReference type="EMBL" id="KSW11299.1"/>
    </source>
</evidence>
<evidence type="ECO:0000259" key="1">
    <source>
        <dbReference type="Pfam" id="PF01507"/>
    </source>
</evidence>
<accession>A0A0V8RTH6</accession>
<comment type="caution">
    <text evidence="2">The sequence shown here is derived from an EMBL/GenBank/DDBJ whole genome shotgun (WGS) entry which is preliminary data.</text>
</comment>
<sequence>MFTIIVRSKRDADAVKAMLDRFYPGWGVEVRTLHGARGGEAMLAELSGIVEPDRFYILLLGREDAEAARLVREEAPRNVVMHMVPRRRVRNARLELLYAEVARARSMIRVSASWDPSRRVFLLGPRAPGQPLEGLEPKPSLEAFIGVGRFSEILSRLAGGRVGRNPLVVRASGSLHLVYNGARPRAELDIVDEGPAPRARLLEGSEPVDVDLPRMVEANRGVLGLYERASARFLEGLGEFDTVIVPWSGGKDSTATLLLALKIYGRDRVRVVYGDTGTEFPLSVEYVEQVADKLGIDYVRAYAGIDKALLKGAAPMPSHSSRWCTGLKVEAVERAVRKLARGRTLLLIGDRDAESPRRSARPPVRPGPAEGIMAAAPLKLWGGVHVQLYILSQGLPLNPMYEHGFYRIGCYMCPALRSWEVYVLTSTPGLHFRLLRSPIYRRFIASRLRRGPAPVGEGDGCSLEAGLAGCG</sequence>
<dbReference type="OrthoDB" id="14887at2157"/>
<dbReference type="PANTHER" id="PTHR43196:SF2">
    <property type="entry name" value="PHOSPHOADENOSINE PHOSPHOSULFATE REDUCTASE"/>
    <property type="match status" value="1"/>
</dbReference>
<dbReference type="InterPro" id="IPR050128">
    <property type="entry name" value="Sulfate_adenylyltrnsfr_sub2"/>
</dbReference>
<dbReference type="GO" id="GO:0003824">
    <property type="term" value="F:catalytic activity"/>
    <property type="evidence" value="ECO:0007669"/>
    <property type="project" value="InterPro"/>
</dbReference>
<dbReference type="InterPro" id="IPR002500">
    <property type="entry name" value="PAPS_reduct_dom"/>
</dbReference>
<feature type="domain" description="Phosphoadenosine phosphosulphate reductase" evidence="1">
    <location>
        <begin position="243"/>
        <end position="415"/>
    </location>
</feature>
<evidence type="ECO:0000313" key="3">
    <source>
        <dbReference type="Proteomes" id="UP000053352"/>
    </source>
</evidence>
<dbReference type="RefSeq" id="WP_058369972.1">
    <property type="nucleotide sequence ID" value="NZ_LNTB01000001.1"/>
</dbReference>
<organism evidence="2 3">
    <name type="scientific">Pyrodictium occultum</name>
    <dbReference type="NCBI Taxonomy" id="2309"/>
    <lineage>
        <taxon>Archaea</taxon>
        <taxon>Thermoproteota</taxon>
        <taxon>Thermoprotei</taxon>
        <taxon>Desulfurococcales</taxon>
        <taxon>Pyrodictiaceae</taxon>
        <taxon>Pyrodictium</taxon>
    </lineage>
</organism>
<dbReference type="PANTHER" id="PTHR43196">
    <property type="entry name" value="SULFATE ADENYLYLTRANSFERASE SUBUNIT 2"/>
    <property type="match status" value="1"/>
</dbReference>
<dbReference type="InterPro" id="IPR014729">
    <property type="entry name" value="Rossmann-like_a/b/a_fold"/>
</dbReference>
<reference evidence="2 3" key="1">
    <citation type="submission" date="2015-11" db="EMBL/GenBank/DDBJ databases">
        <title>Genome sequence of Pyrodictium occultum PL-19, a marine hyperthermophilic archaeon isolated from Volcano, Italy.</title>
        <authorList>
            <person name="Utturkar S."/>
            <person name="Huber H."/>
            <person name="Leptihn S."/>
            <person name="Brown S."/>
            <person name="Stetter K.O."/>
            <person name="Podar M."/>
        </authorList>
    </citation>
    <scope>NUCLEOTIDE SEQUENCE [LARGE SCALE GENOMIC DNA]</scope>
    <source>
        <strain evidence="2 3">PL-19</strain>
    </source>
</reference>
<proteinExistence type="predicted"/>
<dbReference type="NCBIfam" id="NF006351">
    <property type="entry name" value="PRK08576.1"/>
    <property type="match status" value="1"/>
</dbReference>
<keyword evidence="3" id="KW-1185">Reference proteome</keyword>
<dbReference type="SUPFAM" id="SSF52402">
    <property type="entry name" value="Adenine nucleotide alpha hydrolases-like"/>
    <property type="match status" value="1"/>
</dbReference>
<dbReference type="AlphaFoldDB" id="A0A0V8RTH6"/>
<gene>
    <name evidence="2" type="ORF">CF15_00020</name>
</gene>
<dbReference type="CDD" id="cd23947">
    <property type="entry name" value="PAPS_reductase-like_YbdN"/>
    <property type="match status" value="1"/>
</dbReference>
<dbReference type="Pfam" id="PF01507">
    <property type="entry name" value="PAPS_reduct"/>
    <property type="match status" value="1"/>
</dbReference>
<name>A0A0V8RTH6_PYROC</name>
<dbReference type="STRING" id="2309.CF15_00020"/>
<dbReference type="Proteomes" id="UP000053352">
    <property type="component" value="Unassembled WGS sequence"/>
</dbReference>
<protein>
    <recommendedName>
        <fullName evidence="1">Phosphoadenosine phosphosulphate reductase domain-containing protein</fullName>
    </recommendedName>
</protein>
<dbReference type="Gene3D" id="3.40.50.620">
    <property type="entry name" value="HUPs"/>
    <property type="match status" value="1"/>
</dbReference>
<dbReference type="EMBL" id="LNTB01000001">
    <property type="protein sequence ID" value="KSW11299.1"/>
    <property type="molecule type" value="Genomic_DNA"/>
</dbReference>